<reference evidence="2" key="1">
    <citation type="submission" date="2011-05" db="EMBL/GenBank/DDBJ databases">
        <authorList>
            <person name="Richards S.R."/>
            <person name="Qu J."/>
            <person name="Jiang H."/>
            <person name="Jhangiani S.N."/>
            <person name="Agravi P."/>
            <person name="Goodspeed R."/>
            <person name="Gross S."/>
            <person name="Mandapat C."/>
            <person name="Jackson L."/>
            <person name="Mathew T."/>
            <person name="Pu L."/>
            <person name="Thornton R."/>
            <person name="Saada N."/>
            <person name="Wilczek-Boney K.B."/>
            <person name="Lee S."/>
            <person name="Kovar C."/>
            <person name="Wu Y."/>
            <person name="Scherer S.E."/>
            <person name="Worley K.C."/>
            <person name="Muzny D.M."/>
            <person name="Gibbs R."/>
        </authorList>
    </citation>
    <scope>NUCLEOTIDE SEQUENCE</scope>
    <source>
        <strain evidence="2">Brora</strain>
    </source>
</reference>
<dbReference type="EnsemblMetazoa" id="SMAR002015-RA">
    <property type="protein sequence ID" value="SMAR002015-PA"/>
    <property type="gene ID" value="SMAR002015"/>
</dbReference>
<dbReference type="EMBL" id="JH430947">
    <property type="status" value="NOT_ANNOTATED_CDS"/>
    <property type="molecule type" value="Genomic_DNA"/>
</dbReference>
<reference evidence="1" key="2">
    <citation type="submission" date="2015-02" db="UniProtKB">
        <authorList>
            <consortium name="EnsemblMetazoa"/>
        </authorList>
    </citation>
    <scope>IDENTIFICATION</scope>
</reference>
<dbReference type="HOGENOM" id="CLU_2925511_0_0_1"/>
<sequence length="61" mass="6904">MCIFRFLASDGLFFVMDTIATPYNMKCIYKSSLNDINNGDILVYKTSLLTSLMKMPLQNAS</sequence>
<accession>T1IM22</accession>
<name>T1IM22_STRMM</name>
<dbReference type="AlphaFoldDB" id="T1IM22"/>
<keyword evidence="2" id="KW-1185">Reference proteome</keyword>
<organism evidence="1 2">
    <name type="scientific">Strigamia maritima</name>
    <name type="common">European centipede</name>
    <name type="synonym">Geophilus maritimus</name>
    <dbReference type="NCBI Taxonomy" id="126957"/>
    <lineage>
        <taxon>Eukaryota</taxon>
        <taxon>Metazoa</taxon>
        <taxon>Ecdysozoa</taxon>
        <taxon>Arthropoda</taxon>
        <taxon>Myriapoda</taxon>
        <taxon>Chilopoda</taxon>
        <taxon>Pleurostigmophora</taxon>
        <taxon>Geophilomorpha</taxon>
        <taxon>Linotaeniidae</taxon>
        <taxon>Strigamia</taxon>
    </lineage>
</organism>
<evidence type="ECO:0000313" key="2">
    <source>
        <dbReference type="Proteomes" id="UP000014500"/>
    </source>
</evidence>
<dbReference type="Proteomes" id="UP000014500">
    <property type="component" value="Unassembled WGS sequence"/>
</dbReference>
<protein>
    <submittedName>
        <fullName evidence="1">Uncharacterized protein</fullName>
    </submittedName>
</protein>
<proteinExistence type="predicted"/>
<evidence type="ECO:0000313" key="1">
    <source>
        <dbReference type="EnsemblMetazoa" id="SMAR002015-PA"/>
    </source>
</evidence>